<comment type="caution">
    <text evidence="2">The sequence shown here is derived from an EMBL/GenBank/DDBJ whole genome shotgun (WGS) entry which is preliminary data.</text>
</comment>
<dbReference type="Proteomes" id="UP001219525">
    <property type="component" value="Unassembled WGS sequence"/>
</dbReference>
<proteinExistence type="predicted"/>
<accession>A0AAD6VT88</accession>
<dbReference type="EMBL" id="JARJCW010000007">
    <property type="protein sequence ID" value="KAJ7222171.1"/>
    <property type="molecule type" value="Genomic_DNA"/>
</dbReference>
<dbReference type="AlphaFoldDB" id="A0AAD6VT88"/>
<gene>
    <name evidence="2" type="ORF">GGX14DRAFT_388002</name>
</gene>
<keyword evidence="3" id="KW-1185">Reference proteome</keyword>
<name>A0AAD6VT88_9AGAR</name>
<feature type="region of interest" description="Disordered" evidence="1">
    <location>
        <begin position="149"/>
        <end position="169"/>
    </location>
</feature>
<protein>
    <submittedName>
        <fullName evidence="2">Uncharacterized protein</fullName>
    </submittedName>
</protein>
<organism evidence="2 3">
    <name type="scientific">Mycena pura</name>
    <dbReference type="NCBI Taxonomy" id="153505"/>
    <lineage>
        <taxon>Eukaryota</taxon>
        <taxon>Fungi</taxon>
        <taxon>Dikarya</taxon>
        <taxon>Basidiomycota</taxon>
        <taxon>Agaricomycotina</taxon>
        <taxon>Agaricomycetes</taxon>
        <taxon>Agaricomycetidae</taxon>
        <taxon>Agaricales</taxon>
        <taxon>Marasmiineae</taxon>
        <taxon>Mycenaceae</taxon>
        <taxon>Mycena</taxon>
    </lineage>
</organism>
<sequence length="205" mass="22287">MRSRGWNKHNLTLLVVVHGSTKQDAKWAPTTRGMARTLGTTSKIHPGRIFGARIHGKQIDVSADTQPAVRGCRITGTLKPWPFGVSELRSFSASELWCFGVSLLGVSVFRRFAAPNPLDIDPKPQGHLYAVVLEPLALALALGSSGQPPDLSASNLRPPGLRPPGPPDVLLDRVPLPRQAPHCLHSLDGWVMFHLLICDAHTRIS</sequence>
<evidence type="ECO:0000313" key="2">
    <source>
        <dbReference type="EMBL" id="KAJ7222171.1"/>
    </source>
</evidence>
<reference evidence="2" key="1">
    <citation type="submission" date="2023-03" db="EMBL/GenBank/DDBJ databases">
        <title>Massive genome expansion in bonnet fungi (Mycena s.s.) driven by repeated elements and novel gene families across ecological guilds.</title>
        <authorList>
            <consortium name="Lawrence Berkeley National Laboratory"/>
            <person name="Harder C.B."/>
            <person name="Miyauchi S."/>
            <person name="Viragh M."/>
            <person name="Kuo A."/>
            <person name="Thoen E."/>
            <person name="Andreopoulos B."/>
            <person name="Lu D."/>
            <person name="Skrede I."/>
            <person name="Drula E."/>
            <person name="Henrissat B."/>
            <person name="Morin E."/>
            <person name="Kohler A."/>
            <person name="Barry K."/>
            <person name="LaButti K."/>
            <person name="Morin E."/>
            <person name="Salamov A."/>
            <person name="Lipzen A."/>
            <person name="Mereny Z."/>
            <person name="Hegedus B."/>
            <person name="Baldrian P."/>
            <person name="Stursova M."/>
            <person name="Weitz H."/>
            <person name="Taylor A."/>
            <person name="Grigoriev I.V."/>
            <person name="Nagy L.G."/>
            <person name="Martin F."/>
            <person name="Kauserud H."/>
        </authorList>
    </citation>
    <scope>NUCLEOTIDE SEQUENCE</scope>
    <source>
        <strain evidence="2">9144</strain>
    </source>
</reference>
<evidence type="ECO:0000256" key="1">
    <source>
        <dbReference type="SAM" id="MobiDB-lite"/>
    </source>
</evidence>
<evidence type="ECO:0000313" key="3">
    <source>
        <dbReference type="Proteomes" id="UP001219525"/>
    </source>
</evidence>